<dbReference type="Pfam" id="PF00657">
    <property type="entry name" value="Lipase_GDSL"/>
    <property type="match status" value="1"/>
</dbReference>
<feature type="chain" id="PRO_5034304433" evidence="2">
    <location>
        <begin position="23"/>
        <end position="319"/>
    </location>
</feature>
<dbReference type="SUPFAM" id="SSF52266">
    <property type="entry name" value="SGNH hydrolase"/>
    <property type="match status" value="1"/>
</dbReference>
<dbReference type="PANTHER" id="PTHR45648">
    <property type="entry name" value="GDSL LIPASE/ACYLHYDROLASE FAMILY PROTEIN (AFU_ORTHOLOGUE AFUA_4G14700)"/>
    <property type="match status" value="1"/>
</dbReference>
<dbReference type="AlphaFoldDB" id="A0A8H3CJJ2"/>
<evidence type="ECO:0000313" key="3">
    <source>
        <dbReference type="EMBL" id="CAE6486617.1"/>
    </source>
</evidence>
<proteinExistence type="predicted"/>
<accession>A0A8H3CJJ2</accession>
<dbReference type="Gene3D" id="3.40.50.1110">
    <property type="entry name" value="SGNH hydrolase"/>
    <property type="match status" value="1"/>
</dbReference>
<evidence type="ECO:0000256" key="1">
    <source>
        <dbReference type="ARBA" id="ARBA00022801"/>
    </source>
</evidence>
<protein>
    <submittedName>
        <fullName evidence="3">Uncharacterized protein</fullName>
    </submittedName>
</protein>
<gene>
    <name evidence="3" type="ORF">RDB_LOCUS80249</name>
</gene>
<evidence type="ECO:0000313" key="4">
    <source>
        <dbReference type="Proteomes" id="UP000663850"/>
    </source>
</evidence>
<dbReference type="InterPro" id="IPR036514">
    <property type="entry name" value="SGNH_hydro_sf"/>
</dbReference>
<dbReference type="Proteomes" id="UP000663850">
    <property type="component" value="Unassembled WGS sequence"/>
</dbReference>
<comment type="caution">
    <text evidence="3">The sequence shown here is derived from an EMBL/GenBank/DDBJ whole genome shotgun (WGS) entry which is preliminary data.</text>
</comment>
<name>A0A8H3CJJ2_9AGAM</name>
<dbReference type="PANTHER" id="PTHR45648:SF22">
    <property type="entry name" value="GDSL LIPASE_ACYLHYDROLASE FAMILY PROTEIN (AFU_ORTHOLOGUE AFUA_4G14700)"/>
    <property type="match status" value="1"/>
</dbReference>
<dbReference type="EMBL" id="CAJMWZ010004216">
    <property type="protein sequence ID" value="CAE6486617.1"/>
    <property type="molecule type" value="Genomic_DNA"/>
</dbReference>
<dbReference type="InterPro" id="IPR001087">
    <property type="entry name" value="GDSL"/>
</dbReference>
<dbReference type="GO" id="GO:0016788">
    <property type="term" value="F:hydrolase activity, acting on ester bonds"/>
    <property type="evidence" value="ECO:0007669"/>
    <property type="project" value="InterPro"/>
</dbReference>
<feature type="signal peptide" evidence="2">
    <location>
        <begin position="1"/>
        <end position="22"/>
    </location>
</feature>
<evidence type="ECO:0000256" key="2">
    <source>
        <dbReference type="SAM" id="SignalP"/>
    </source>
</evidence>
<keyword evidence="2" id="KW-0732">Signal</keyword>
<dbReference type="InterPro" id="IPR051058">
    <property type="entry name" value="GDSL_Est/Lipase"/>
</dbReference>
<sequence>MLGQSSLGFACVVLLGANGVSAVSKSLKNLVAFGDSYTDKINVGDGGIAWPLYVESYSNRTVSVYDFARSGGTCSNKITPRPFPPVLETQIPAYTANVTTKSGTTQIIGPNGTYVPLASKDTLYSIWIGTNDVGAGALLTDPLPGISIVNTTSCVFDWMKDLYDRGARNFLLQNMIPLHLVPMYSATGYPTKFWSAPHNQTEWSILIAEMVRSGNELWALRAKYVAPSLFPGARIDMYNNPAKYLVGPGYNVTGVVNACKFPYNNGTLVCATQPESKRDSYLWWDELHPSEQANRVVARHILNVVKGGNDPWVSWYGAK</sequence>
<reference evidence="3" key="1">
    <citation type="submission" date="2021-01" db="EMBL/GenBank/DDBJ databases">
        <authorList>
            <person name="Kaushik A."/>
        </authorList>
    </citation>
    <scope>NUCLEOTIDE SEQUENCE</scope>
    <source>
        <strain evidence="3">Type strain: AG8-Rh-89/</strain>
    </source>
</reference>
<keyword evidence="1" id="KW-0378">Hydrolase</keyword>
<organism evidence="3 4">
    <name type="scientific">Rhizoctonia solani</name>
    <dbReference type="NCBI Taxonomy" id="456999"/>
    <lineage>
        <taxon>Eukaryota</taxon>
        <taxon>Fungi</taxon>
        <taxon>Dikarya</taxon>
        <taxon>Basidiomycota</taxon>
        <taxon>Agaricomycotina</taxon>
        <taxon>Agaricomycetes</taxon>
        <taxon>Cantharellales</taxon>
        <taxon>Ceratobasidiaceae</taxon>
        <taxon>Rhizoctonia</taxon>
    </lineage>
</organism>